<evidence type="ECO:0000313" key="1">
    <source>
        <dbReference type="EMBL" id="KAH7979851.1"/>
    </source>
</evidence>
<keyword evidence="2" id="KW-1185">Reference proteome</keyword>
<sequence>MICRPRRALLWGGGESVCVRSCEDEAVRMDTALLGDIRSLERLECLKELIASFEVGFDHDIFRQLYISCPHIELLHFNSYLISRKDSWESLKHLRRLVSLFIELAHQLAVMFLTEHASTWKHALPAKQNQHHRFRKLEFISVYNNCGTGWFDARFTPREIPNFKVPRLHMQGFRKLEFISVYNNCGTGWFDARFTPREIPNFKVPRLHMQGFRKLEFISVYNNCGTGWFDARFTPREIPNFKVPRLHMQGFRKLEFISVYNNCGTGWFDARFTPREIPNFKVPRLHMQGFRKLEFISVYNNCGTGWFDARFTPREIPNFKVPRLHMQGFRKLEFISVYNNCGTGWFDARFTPREIPNFKVPRLHMQAFISSFMVVCHGHAEQIFVQRVFALVDVDLFVSCARRNLWIVKGCIPNRIHFPFIV</sequence>
<dbReference type="Proteomes" id="UP000821865">
    <property type="component" value="Chromosome 1"/>
</dbReference>
<comment type="caution">
    <text evidence="1">The sequence shown here is derived from an EMBL/GenBank/DDBJ whole genome shotgun (WGS) entry which is preliminary data.</text>
</comment>
<evidence type="ECO:0000313" key="2">
    <source>
        <dbReference type="Proteomes" id="UP000821865"/>
    </source>
</evidence>
<proteinExistence type="predicted"/>
<protein>
    <submittedName>
        <fullName evidence="1">Uncharacterized protein</fullName>
    </submittedName>
</protein>
<organism evidence="1 2">
    <name type="scientific">Dermacentor silvarum</name>
    <name type="common">Tick</name>
    <dbReference type="NCBI Taxonomy" id="543639"/>
    <lineage>
        <taxon>Eukaryota</taxon>
        <taxon>Metazoa</taxon>
        <taxon>Ecdysozoa</taxon>
        <taxon>Arthropoda</taxon>
        <taxon>Chelicerata</taxon>
        <taxon>Arachnida</taxon>
        <taxon>Acari</taxon>
        <taxon>Parasitiformes</taxon>
        <taxon>Ixodida</taxon>
        <taxon>Ixodoidea</taxon>
        <taxon>Ixodidae</taxon>
        <taxon>Rhipicephalinae</taxon>
        <taxon>Dermacentor</taxon>
    </lineage>
</organism>
<name>A0ACB8DZS4_DERSI</name>
<dbReference type="EMBL" id="CM023470">
    <property type="protein sequence ID" value="KAH7979851.1"/>
    <property type="molecule type" value="Genomic_DNA"/>
</dbReference>
<gene>
    <name evidence="1" type="ORF">HPB49_011584</name>
</gene>
<accession>A0ACB8DZS4</accession>
<reference evidence="1" key="1">
    <citation type="submission" date="2020-05" db="EMBL/GenBank/DDBJ databases">
        <title>Large-scale comparative analyses of tick genomes elucidate their genetic diversity and vector capacities.</title>
        <authorList>
            <person name="Jia N."/>
            <person name="Wang J."/>
            <person name="Shi W."/>
            <person name="Du L."/>
            <person name="Sun Y."/>
            <person name="Zhan W."/>
            <person name="Jiang J."/>
            <person name="Wang Q."/>
            <person name="Zhang B."/>
            <person name="Ji P."/>
            <person name="Sakyi L.B."/>
            <person name="Cui X."/>
            <person name="Yuan T."/>
            <person name="Jiang B."/>
            <person name="Yang W."/>
            <person name="Lam T.T.-Y."/>
            <person name="Chang Q."/>
            <person name="Ding S."/>
            <person name="Wang X."/>
            <person name="Zhu J."/>
            <person name="Ruan X."/>
            <person name="Zhao L."/>
            <person name="Wei J."/>
            <person name="Que T."/>
            <person name="Du C."/>
            <person name="Cheng J."/>
            <person name="Dai P."/>
            <person name="Han X."/>
            <person name="Huang E."/>
            <person name="Gao Y."/>
            <person name="Liu J."/>
            <person name="Shao H."/>
            <person name="Ye R."/>
            <person name="Li L."/>
            <person name="Wei W."/>
            <person name="Wang X."/>
            <person name="Wang C."/>
            <person name="Yang T."/>
            <person name="Huo Q."/>
            <person name="Li W."/>
            <person name="Guo W."/>
            <person name="Chen H."/>
            <person name="Zhou L."/>
            <person name="Ni X."/>
            <person name="Tian J."/>
            <person name="Zhou Y."/>
            <person name="Sheng Y."/>
            <person name="Liu T."/>
            <person name="Pan Y."/>
            <person name="Xia L."/>
            <person name="Li J."/>
            <person name="Zhao F."/>
            <person name="Cao W."/>
        </authorList>
    </citation>
    <scope>NUCLEOTIDE SEQUENCE</scope>
    <source>
        <strain evidence="1">Dsil-2018</strain>
    </source>
</reference>